<comment type="similarity">
    <text evidence="1">Belongs to the bacterial ring-hydroxylating dioxygenase beta subunit family.</text>
</comment>
<protein>
    <submittedName>
        <fullName evidence="3">Uncharacterized protein</fullName>
    </submittedName>
</protein>
<dbReference type="SUPFAM" id="SSF54427">
    <property type="entry name" value="NTF2-like"/>
    <property type="match status" value="1"/>
</dbReference>
<gene>
    <name evidence="3" type="ORF">HAP41_0000009555</name>
</gene>
<dbReference type="InterPro" id="IPR000391">
    <property type="entry name" value="Rng_hydr_dOase-bsu"/>
</dbReference>
<dbReference type="RefSeq" id="WP_166103165.1">
    <property type="nucleotide sequence ID" value="NZ_CP096255.1"/>
</dbReference>
<dbReference type="Pfam" id="PF00866">
    <property type="entry name" value="Ring_hydroxyl_B"/>
    <property type="match status" value="1"/>
</dbReference>
<dbReference type="AlphaFoldDB" id="A0A8T5VGW5"/>
<dbReference type="Gene3D" id="3.10.450.50">
    <property type="match status" value="1"/>
</dbReference>
<sequence length="168" mass="19346">MGTSALKEEVQDFLLKEADLADEWALADWLALWADGEIAYEVGPLNMDQKPGLRYDQSLFLISDNRFRLEHRVLRIGKPDAHSESPIRSKIRHFYAHLRDVKEISGEITFRVNMLITRIRADQEGTNVIPGVVYFRLVREDSQLKIRSKQIFLDVQMLSSPGTLTYLA</sequence>
<dbReference type="Proteomes" id="UP000551709">
    <property type="component" value="Chromosome"/>
</dbReference>
<dbReference type="PANTHER" id="PTHR41534:SF2">
    <property type="entry name" value="3-PHENYLPROPIONATE_CINNAMIC ACID DIOXYGENASE SUBUNIT BETA"/>
    <property type="match status" value="1"/>
</dbReference>
<dbReference type="GO" id="GO:0016491">
    <property type="term" value="F:oxidoreductase activity"/>
    <property type="evidence" value="ECO:0007669"/>
    <property type="project" value="UniProtKB-KW"/>
</dbReference>
<organism evidence="3 4">
    <name type="scientific">Bradyrhizobium barranii subsp. apii</name>
    <dbReference type="NCBI Taxonomy" id="2819348"/>
    <lineage>
        <taxon>Bacteria</taxon>
        <taxon>Pseudomonadati</taxon>
        <taxon>Pseudomonadota</taxon>
        <taxon>Alphaproteobacteria</taxon>
        <taxon>Hyphomicrobiales</taxon>
        <taxon>Nitrobacteraceae</taxon>
        <taxon>Bradyrhizobium</taxon>
        <taxon>Bradyrhizobium barranii</taxon>
    </lineage>
</organism>
<evidence type="ECO:0000256" key="2">
    <source>
        <dbReference type="ARBA" id="ARBA00023002"/>
    </source>
</evidence>
<proteinExistence type="inferred from homology"/>
<accession>A0A8T5VGW5</accession>
<reference evidence="3" key="1">
    <citation type="journal article" date="2017" name="Syst. Appl. Microbiol.">
        <title>Soybeans inoculated with root zone soils of Canadian native legumes harbour diverse and novel Bradyrhizobium spp. that possess agricultural potential.</title>
        <authorList>
            <person name="Bromfield E.S.P."/>
            <person name="Cloutier S."/>
            <person name="Tambong J.T."/>
            <person name="Tran Thi T.V."/>
        </authorList>
    </citation>
    <scope>NUCLEOTIDE SEQUENCE</scope>
    <source>
        <strain evidence="3">1S5</strain>
    </source>
</reference>
<evidence type="ECO:0000256" key="1">
    <source>
        <dbReference type="ARBA" id="ARBA00009570"/>
    </source>
</evidence>
<evidence type="ECO:0000313" key="3">
    <source>
        <dbReference type="EMBL" id="UPT89195.1"/>
    </source>
</evidence>
<keyword evidence="2" id="KW-0560">Oxidoreductase</keyword>
<dbReference type="InterPro" id="IPR032710">
    <property type="entry name" value="NTF2-like_dom_sf"/>
</dbReference>
<dbReference type="PANTHER" id="PTHR41534">
    <property type="entry name" value="BLR3401 PROTEIN"/>
    <property type="match status" value="1"/>
</dbReference>
<reference evidence="3" key="2">
    <citation type="submission" date="2022-04" db="EMBL/GenBank/DDBJ databases">
        <authorList>
            <person name="Bromfield E.S.P."/>
            <person name="Cloutier S."/>
        </authorList>
    </citation>
    <scope>NUCLEOTIDE SEQUENCE</scope>
    <source>
        <strain evidence="3">1S5</strain>
    </source>
</reference>
<dbReference type="EMBL" id="CP096255">
    <property type="protein sequence ID" value="UPT89195.1"/>
    <property type="molecule type" value="Genomic_DNA"/>
</dbReference>
<dbReference type="GO" id="GO:0019380">
    <property type="term" value="P:3-phenylpropionate catabolic process"/>
    <property type="evidence" value="ECO:0007669"/>
    <property type="project" value="TreeGrafter"/>
</dbReference>
<evidence type="ECO:0000313" key="4">
    <source>
        <dbReference type="Proteomes" id="UP000551709"/>
    </source>
</evidence>
<name>A0A8T5VGW5_9BRAD</name>